<evidence type="ECO:0000256" key="1">
    <source>
        <dbReference type="ARBA" id="ARBA00022741"/>
    </source>
</evidence>
<dbReference type="AlphaFoldDB" id="A0A916UHU5"/>
<name>A0A916UHU5_9ACTN</name>
<reference evidence="4" key="1">
    <citation type="journal article" date="2014" name="Int. J. Syst. Evol. Microbiol.">
        <title>Complete genome sequence of Corynebacterium casei LMG S-19264T (=DSM 44701T), isolated from a smear-ripened cheese.</title>
        <authorList>
            <consortium name="US DOE Joint Genome Institute (JGI-PGF)"/>
            <person name="Walter F."/>
            <person name="Albersmeier A."/>
            <person name="Kalinowski J."/>
            <person name="Ruckert C."/>
        </authorList>
    </citation>
    <scope>NUCLEOTIDE SEQUENCE</scope>
    <source>
        <strain evidence="4">CGMCC 1.15478</strain>
    </source>
</reference>
<dbReference type="SUPFAM" id="SSF54285">
    <property type="entry name" value="MoaD/ThiS"/>
    <property type="match status" value="1"/>
</dbReference>
<dbReference type="Proteomes" id="UP000641514">
    <property type="component" value="Unassembled WGS sequence"/>
</dbReference>
<dbReference type="PANTHER" id="PTHR33359:SF1">
    <property type="entry name" value="MOLYBDOPTERIN SYNTHASE SULFUR CARRIER SUBUNIT"/>
    <property type="match status" value="1"/>
</dbReference>
<dbReference type="InterPro" id="IPR016155">
    <property type="entry name" value="Mopterin_synth/thiamin_S_b"/>
</dbReference>
<dbReference type="PANTHER" id="PTHR33359">
    <property type="entry name" value="MOLYBDOPTERIN SYNTHASE SULFUR CARRIER SUBUNIT"/>
    <property type="match status" value="1"/>
</dbReference>
<dbReference type="GO" id="GO:0006777">
    <property type="term" value="P:Mo-molybdopterin cofactor biosynthetic process"/>
    <property type="evidence" value="ECO:0007669"/>
    <property type="project" value="InterPro"/>
</dbReference>
<keyword evidence="5" id="KW-1185">Reference proteome</keyword>
<dbReference type="GO" id="GO:1990133">
    <property type="term" value="C:molybdopterin adenylyltransferase complex"/>
    <property type="evidence" value="ECO:0007669"/>
    <property type="project" value="TreeGrafter"/>
</dbReference>
<accession>A0A916UHU5</accession>
<proteinExistence type="inferred from homology"/>
<dbReference type="InterPro" id="IPR003749">
    <property type="entry name" value="ThiS/MoaD-like"/>
</dbReference>
<comment type="similarity">
    <text evidence="2">Belongs to the MoaD family.</text>
</comment>
<dbReference type="InterPro" id="IPR012675">
    <property type="entry name" value="Beta-grasp_dom_sf"/>
</dbReference>
<dbReference type="InterPro" id="IPR044672">
    <property type="entry name" value="MOCS2A"/>
</dbReference>
<keyword evidence="1" id="KW-0547">Nucleotide-binding</keyword>
<dbReference type="Pfam" id="PF02597">
    <property type="entry name" value="ThiS"/>
    <property type="match status" value="1"/>
</dbReference>
<comment type="caution">
    <text evidence="4">The sequence shown here is derived from an EMBL/GenBank/DDBJ whole genome shotgun (WGS) entry which is preliminary data.</text>
</comment>
<dbReference type="GO" id="GO:0000166">
    <property type="term" value="F:nucleotide binding"/>
    <property type="evidence" value="ECO:0007669"/>
    <property type="project" value="UniProtKB-KW"/>
</dbReference>
<protein>
    <recommendedName>
        <fullName evidence="3">Molybdopterin synthase sulfur carrier subunit</fullName>
    </recommendedName>
</protein>
<reference evidence="4" key="2">
    <citation type="submission" date="2020-09" db="EMBL/GenBank/DDBJ databases">
        <authorList>
            <person name="Sun Q."/>
            <person name="Zhou Y."/>
        </authorList>
    </citation>
    <scope>NUCLEOTIDE SEQUENCE</scope>
    <source>
        <strain evidence="4">CGMCC 1.15478</strain>
    </source>
</reference>
<evidence type="ECO:0000313" key="4">
    <source>
        <dbReference type="EMBL" id="GGC73175.1"/>
    </source>
</evidence>
<organism evidence="4 5">
    <name type="scientific">Hoyosella rhizosphaerae</name>
    <dbReference type="NCBI Taxonomy" id="1755582"/>
    <lineage>
        <taxon>Bacteria</taxon>
        <taxon>Bacillati</taxon>
        <taxon>Actinomycetota</taxon>
        <taxon>Actinomycetes</taxon>
        <taxon>Mycobacteriales</taxon>
        <taxon>Hoyosellaceae</taxon>
        <taxon>Hoyosella</taxon>
    </lineage>
</organism>
<evidence type="ECO:0000256" key="2">
    <source>
        <dbReference type="ARBA" id="ARBA00024200"/>
    </source>
</evidence>
<evidence type="ECO:0000256" key="3">
    <source>
        <dbReference type="ARBA" id="ARBA00024247"/>
    </source>
</evidence>
<dbReference type="EMBL" id="BMJH01000003">
    <property type="protein sequence ID" value="GGC73175.1"/>
    <property type="molecule type" value="Genomic_DNA"/>
</dbReference>
<sequence length="88" mass="9322">MRLVDDVTVTVRFFAAACRAAGAAEELVTVSEGTLLGELVDSLSVRSDELSRVLSRCQFLVDEEAVSNHDVVLRPGCTVDALPPFAGG</sequence>
<evidence type="ECO:0000313" key="5">
    <source>
        <dbReference type="Proteomes" id="UP000641514"/>
    </source>
</evidence>
<gene>
    <name evidence="4" type="primary">moaD2</name>
    <name evidence="4" type="ORF">GCM10011410_27870</name>
</gene>
<dbReference type="Gene3D" id="3.10.20.30">
    <property type="match status" value="1"/>
</dbReference>